<dbReference type="Proteomes" id="UP000008837">
    <property type="component" value="Unassembled WGS sequence"/>
</dbReference>
<evidence type="ECO:0000256" key="1">
    <source>
        <dbReference type="ARBA" id="ARBA00004167"/>
    </source>
</evidence>
<dbReference type="AlphaFoldDB" id="A8QC21"/>
<evidence type="ECO:0000256" key="2">
    <source>
        <dbReference type="ARBA" id="ARBA00022692"/>
    </source>
</evidence>
<proteinExistence type="predicted"/>
<evidence type="ECO:0000313" key="8">
    <source>
        <dbReference type="Proteomes" id="UP000008837"/>
    </source>
</evidence>
<dbReference type="InterPro" id="IPR012879">
    <property type="entry name" value="CCDC47"/>
</dbReference>
<organism evidence="7 8">
    <name type="scientific">Malassezia globosa (strain ATCC MYA-4612 / CBS 7966)</name>
    <name type="common">Dandruff-associated fungus</name>
    <dbReference type="NCBI Taxonomy" id="425265"/>
    <lineage>
        <taxon>Eukaryota</taxon>
        <taxon>Fungi</taxon>
        <taxon>Dikarya</taxon>
        <taxon>Basidiomycota</taxon>
        <taxon>Ustilaginomycotina</taxon>
        <taxon>Malasseziomycetes</taxon>
        <taxon>Malasseziales</taxon>
        <taxon>Malasseziaceae</taxon>
        <taxon>Malassezia</taxon>
    </lineage>
</organism>
<accession>A8QC21</accession>
<dbReference type="GO" id="GO:0016020">
    <property type="term" value="C:membrane"/>
    <property type="evidence" value="ECO:0007669"/>
    <property type="project" value="UniProtKB-SubCell"/>
</dbReference>
<dbReference type="KEGG" id="mgl:MGL_3965"/>
<feature type="transmembrane region" description="Helical" evidence="6">
    <location>
        <begin position="43"/>
        <end position="63"/>
    </location>
</feature>
<protein>
    <submittedName>
        <fullName evidence="7">Uncharacterized protein</fullName>
    </submittedName>
</protein>
<dbReference type="GO" id="GO:0032469">
    <property type="term" value="P:endoplasmic reticulum calcium ion homeostasis"/>
    <property type="evidence" value="ECO:0007669"/>
    <property type="project" value="InterPro"/>
</dbReference>
<dbReference type="STRING" id="425265.A8QC21"/>
<keyword evidence="2 6" id="KW-0812">Transmembrane</keyword>
<dbReference type="EMBL" id="AAYY01000016">
    <property type="protein sequence ID" value="EDP41757.1"/>
    <property type="molecule type" value="Genomic_DNA"/>
</dbReference>
<dbReference type="GO" id="GO:0005783">
    <property type="term" value="C:endoplasmic reticulum"/>
    <property type="evidence" value="ECO:0007669"/>
    <property type="project" value="InterPro"/>
</dbReference>
<evidence type="ECO:0000256" key="5">
    <source>
        <dbReference type="SAM" id="MobiDB-lite"/>
    </source>
</evidence>
<feature type="region of interest" description="Disordered" evidence="5">
    <location>
        <begin position="349"/>
        <end position="373"/>
    </location>
</feature>
<comment type="caution">
    <text evidence="7">The sequence shown here is derived from an EMBL/GenBank/DDBJ whole genome shotgun (WGS) entry which is preliminary data.</text>
</comment>
<evidence type="ECO:0000256" key="3">
    <source>
        <dbReference type="ARBA" id="ARBA00022989"/>
    </source>
</evidence>
<comment type="subcellular location">
    <subcellularLocation>
        <location evidence="1">Membrane</location>
        <topology evidence="1">Single-pass membrane protein</topology>
    </subcellularLocation>
</comment>
<dbReference type="GeneID" id="5853277"/>
<evidence type="ECO:0000256" key="4">
    <source>
        <dbReference type="ARBA" id="ARBA00023136"/>
    </source>
</evidence>
<reference evidence="7 8" key="1">
    <citation type="journal article" date="2007" name="Proc. Natl. Acad. Sci. U.S.A.">
        <title>Dandruff-associated Malassezia genomes reveal convergent and divergent virulence traits shared with plant and human fungal pathogens.</title>
        <authorList>
            <person name="Xu J."/>
            <person name="Saunders C.W."/>
            <person name="Hu P."/>
            <person name="Grant R.A."/>
            <person name="Boekhout T."/>
            <person name="Kuramae E.E."/>
            <person name="Kronstad J.W."/>
            <person name="Deangelis Y.M."/>
            <person name="Reeder N.L."/>
            <person name="Johnstone K.R."/>
            <person name="Leland M."/>
            <person name="Fieno A.M."/>
            <person name="Begley W.M."/>
            <person name="Sun Y."/>
            <person name="Lacey M.P."/>
            <person name="Chaudhary T."/>
            <person name="Keough T."/>
            <person name="Chu L."/>
            <person name="Sears R."/>
            <person name="Yuan B."/>
            <person name="Dawson T.L.Jr."/>
        </authorList>
    </citation>
    <scope>NUCLEOTIDE SEQUENCE [LARGE SCALE GENOMIC DNA]</scope>
    <source>
        <strain evidence="8">ATCC MYA-4612 / CBS 7966</strain>
    </source>
</reference>
<dbReference type="OMA" id="RHERFDM"/>
<dbReference type="InParanoid" id="A8QC21"/>
<dbReference type="OrthoDB" id="10039147at2759"/>
<keyword evidence="3 6" id="KW-1133">Transmembrane helix</keyword>
<keyword evidence="8" id="KW-1185">Reference proteome</keyword>
<dbReference type="VEuPathDB" id="FungiDB:MGL_3965"/>
<dbReference type="GO" id="GO:0005509">
    <property type="term" value="F:calcium ion binding"/>
    <property type="evidence" value="ECO:0007669"/>
    <property type="project" value="InterPro"/>
</dbReference>
<dbReference type="PANTHER" id="PTHR12883:SF0">
    <property type="entry name" value="PAT COMPLEX SUBUNIT CCDC47"/>
    <property type="match status" value="1"/>
</dbReference>
<keyword evidence="4 6" id="KW-0472">Membrane</keyword>
<feature type="transmembrane region" description="Helical" evidence="6">
    <location>
        <begin position="134"/>
        <end position="153"/>
    </location>
</feature>
<evidence type="ECO:0000256" key="6">
    <source>
        <dbReference type="SAM" id="Phobius"/>
    </source>
</evidence>
<dbReference type="RefSeq" id="XP_001728971.1">
    <property type="nucleotide sequence ID" value="XM_001728919.1"/>
</dbReference>
<name>A8QC21_MALGO</name>
<sequence>MERVWQPLQHALQRIVSLQQDDSPALWTGRIFNVDLAFRPRQFYVQGVLLGVLMVFLLGSLLGRVYNRWVVKSWHLVYARALETEFSQVGIDTSGIAPKLIWNGADEACLFATGRRGVDSLHAVLTLRPWHDPFMIIFSIIYDIFALPASPWFKKEQVTLTFTLPRSPRVNGGTFAIIDKTELHQARHERFDMKFARVSDGANASQARDLDERFAIASEAGNITDRWLGEIGSRGDKQRARLGITEALNSSAGQFLVSLLFTDQPRVEPATGPVPEAQRIERLELTLRLPRTEAEAKSSLPLLTLALDIADALSMTASGRSDILALHPDTYAALKKTRTEVAAQLEEISSRDAKAQEAEEAEEERRRLQQEKFDKLSPAEQAKVRFISFFFLFTPAYGNSQATHTT</sequence>
<dbReference type="PANTHER" id="PTHR12883">
    <property type="entry name" value="ADIPOCYTE-SPECIFIC PROTEIN 4-RELATED"/>
    <property type="match status" value="1"/>
</dbReference>
<evidence type="ECO:0000313" key="7">
    <source>
        <dbReference type="EMBL" id="EDP41757.1"/>
    </source>
</evidence>
<gene>
    <name evidence="7" type="ORF">MGL_3965</name>
</gene>
<dbReference type="Pfam" id="PF07946">
    <property type="entry name" value="CCDC47"/>
    <property type="match status" value="1"/>
</dbReference>
<dbReference type="FunCoup" id="A8QC21">
    <property type="interactions" value="199"/>
</dbReference>